<sequence>MEKIAANLSRQLFRVPGGFFIVQFLRHLFTTNDSKNTARTFSFRGITLKVDISKSMGAAIYWRGAHDWAPIFVLEKMVSQGNTVIDIGANQGEYSLWAARKVGRQGKVISFEPMDQIFEAFEENISLNPSYSNVFFPIKKGLSDTPGKLQLYGKPGDNEGVNTMFPTSSHSVLIQEITLSTLDKELEGLGVEKVEFIKLDVEGAELQVLKGAKSTIQKFKPKWMIEINEEACIAGGYQPQDILDFLDGFGYEFYKIGLRGRLAKINTVTDSFVNIVALPNA</sequence>
<gene>
    <name evidence="2" type="ORF">CLW00_101399</name>
</gene>
<proteinExistence type="predicted"/>
<dbReference type="SUPFAM" id="SSF53335">
    <property type="entry name" value="S-adenosyl-L-methionine-dependent methyltransferases"/>
    <property type="match status" value="1"/>
</dbReference>
<evidence type="ECO:0000313" key="2">
    <source>
        <dbReference type="EMBL" id="PRY90734.1"/>
    </source>
</evidence>
<dbReference type="Proteomes" id="UP000238157">
    <property type="component" value="Unassembled WGS sequence"/>
</dbReference>
<dbReference type="InterPro" id="IPR029063">
    <property type="entry name" value="SAM-dependent_MTases_sf"/>
</dbReference>
<dbReference type="GO" id="GO:0032259">
    <property type="term" value="P:methylation"/>
    <property type="evidence" value="ECO:0007669"/>
    <property type="project" value="UniProtKB-KW"/>
</dbReference>
<feature type="domain" description="Methyltransferase FkbM" evidence="1">
    <location>
        <begin position="86"/>
        <end position="253"/>
    </location>
</feature>
<dbReference type="InterPro" id="IPR006342">
    <property type="entry name" value="FkbM_mtfrase"/>
</dbReference>
<reference evidence="2 3" key="1">
    <citation type="submission" date="2018-03" db="EMBL/GenBank/DDBJ databases">
        <title>Genomic Encyclopedia of Archaeal and Bacterial Type Strains, Phase II (KMG-II): from individual species to whole genera.</title>
        <authorList>
            <person name="Goeker M."/>
        </authorList>
    </citation>
    <scope>NUCLEOTIDE SEQUENCE [LARGE SCALE GENOMIC DNA]</scope>
    <source>
        <strain evidence="2 3">DSM 27929</strain>
    </source>
</reference>
<dbReference type="EMBL" id="PVTR01000001">
    <property type="protein sequence ID" value="PRY90734.1"/>
    <property type="molecule type" value="Genomic_DNA"/>
</dbReference>
<dbReference type="RefSeq" id="WP_106131954.1">
    <property type="nucleotide sequence ID" value="NZ_PVTR01000001.1"/>
</dbReference>
<dbReference type="GO" id="GO:0008168">
    <property type="term" value="F:methyltransferase activity"/>
    <property type="evidence" value="ECO:0007669"/>
    <property type="project" value="UniProtKB-KW"/>
</dbReference>
<name>A0A2T0WVW2_9BACT</name>
<keyword evidence="3" id="KW-1185">Reference proteome</keyword>
<dbReference type="PANTHER" id="PTHR34203:SF15">
    <property type="entry name" value="SLL1173 PROTEIN"/>
    <property type="match status" value="1"/>
</dbReference>
<dbReference type="AlphaFoldDB" id="A0A2T0WVW2"/>
<dbReference type="Pfam" id="PF05050">
    <property type="entry name" value="Methyltransf_21"/>
    <property type="match status" value="1"/>
</dbReference>
<evidence type="ECO:0000313" key="3">
    <source>
        <dbReference type="Proteomes" id="UP000238157"/>
    </source>
</evidence>
<keyword evidence="2" id="KW-0489">Methyltransferase</keyword>
<accession>A0A2T0WVW2</accession>
<keyword evidence="2" id="KW-0808">Transferase</keyword>
<comment type="caution">
    <text evidence="2">The sequence shown here is derived from an EMBL/GenBank/DDBJ whole genome shotgun (WGS) entry which is preliminary data.</text>
</comment>
<evidence type="ECO:0000259" key="1">
    <source>
        <dbReference type="Pfam" id="PF05050"/>
    </source>
</evidence>
<dbReference type="NCBIfam" id="TIGR01444">
    <property type="entry name" value="fkbM_fam"/>
    <property type="match status" value="1"/>
</dbReference>
<dbReference type="InterPro" id="IPR052514">
    <property type="entry name" value="SAM-dependent_MTase"/>
</dbReference>
<dbReference type="PANTHER" id="PTHR34203">
    <property type="entry name" value="METHYLTRANSFERASE, FKBM FAMILY PROTEIN"/>
    <property type="match status" value="1"/>
</dbReference>
<dbReference type="Gene3D" id="3.40.50.150">
    <property type="entry name" value="Vaccinia Virus protein VP39"/>
    <property type="match status" value="1"/>
</dbReference>
<organism evidence="2 3">
    <name type="scientific">Mongoliibacter ruber</name>
    <dbReference type="NCBI Taxonomy" id="1750599"/>
    <lineage>
        <taxon>Bacteria</taxon>
        <taxon>Pseudomonadati</taxon>
        <taxon>Bacteroidota</taxon>
        <taxon>Cytophagia</taxon>
        <taxon>Cytophagales</taxon>
        <taxon>Cyclobacteriaceae</taxon>
        <taxon>Mongoliibacter</taxon>
    </lineage>
</organism>
<dbReference type="OrthoDB" id="9812600at2"/>
<protein>
    <submittedName>
        <fullName evidence="2">FkbM family methyltransferase</fullName>
    </submittedName>
</protein>